<feature type="transmembrane region" description="Helical" evidence="2">
    <location>
        <begin position="53"/>
        <end position="72"/>
    </location>
</feature>
<evidence type="ECO:0000256" key="2">
    <source>
        <dbReference type="SAM" id="Phobius"/>
    </source>
</evidence>
<accession>A0AAE3ZC88</accession>
<keyword evidence="2" id="KW-1133">Transmembrane helix</keyword>
<dbReference type="Pfam" id="PF25587">
    <property type="entry name" value="Rv2743c"/>
    <property type="match status" value="1"/>
</dbReference>
<protein>
    <submittedName>
        <fullName evidence="3">Uncharacterized protein</fullName>
    </submittedName>
</protein>
<keyword evidence="4" id="KW-1185">Reference proteome</keyword>
<feature type="compositionally biased region" description="Basic and acidic residues" evidence="1">
    <location>
        <begin position="133"/>
        <end position="143"/>
    </location>
</feature>
<organism evidence="3 4">
    <name type="scientific">Haloactinomyces albus</name>
    <dbReference type="NCBI Taxonomy" id="1352928"/>
    <lineage>
        <taxon>Bacteria</taxon>
        <taxon>Bacillati</taxon>
        <taxon>Actinomycetota</taxon>
        <taxon>Actinomycetes</taxon>
        <taxon>Actinopolysporales</taxon>
        <taxon>Actinopolysporaceae</taxon>
        <taxon>Haloactinomyces</taxon>
    </lineage>
</organism>
<comment type="caution">
    <text evidence="3">The sequence shown here is derived from an EMBL/GenBank/DDBJ whole genome shotgun (WGS) entry which is preliminary data.</text>
</comment>
<evidence type="ECO:0000313" key="4">
    <source>
        <dbReference type="Proteomes" id="UP001180845"/>
    </source>
</evidence>
<evidence type="ECO:0000256" key="1">
    <source>
        <dbReference type="SAM" id="MobiDB-lite"/>
    </source>
</evidence>
<feature type="compositionally biased region" description="Basic and acidic residues" evidence="1">
    <location>
        <begin position="322"/>
        <end position="339"/>
    </location>
</feature>
<feature type="region of interest" description="Disordered" evidence="1">
    <location>
        <begin position="117"/>
        <end position="143"/>
    </location>
</feature>
<dbReference type="NCBIfam" id="NF047839">
    <property type="entry name" value="PspM_Rv2743c"/>
    <property type="match status" value="1"/>
</dbReference>
<keyword evidence="2" id="KW-0472">Membrane</keyword>
<gene>
    <name evidence="3" type="ORF">JOF55_000773</name>
</gene>
<feature type="compositionally biased region" description="Pro residues" evidence="1">
    <location>
        <begin position="120"/>
        <end position="130"/>
    </location>
</feature>
<keyword evidence="2" id="KW-0812">Transmembrane</keyword>
<proteinExistence type="predicted"/>
<sequence length="339" mass="35696">MSKRWNQLGEWNEFALDQLRGPVLTGFRRKLAAWRDPRARLIRRRRRAKHSTVAGATTTGVLGGSAYFSYAADHFWSAIEPATETMLDMTSFGIGGLALAMGAGTIGAGLKYRRLKRTPLPEPDPEPVQLPPHDSRAREPMRQLRDAEQSLHHALTQLTAAEAGVAGESAADARSTAARAASALRAVADRLVAVEGAIPHAPTADREALQSDVRRLRAELDEGVESYGGLVAAAGRAVAASGASEQKHVMQDATDRLAGLASALQELSGGTPGTGRSASDVPFGAAGEIRTRFEGAESASASEPPRTAGPQDSDASGEQPGEEVRPPRDSGRSGRGDPA</sequence>
<name>A0AAE3ZC88_9ACTN</name>
<reference evidence="3" key="1">
    <citation type="submission" date="2023-07" db="EMBL/GenBank/DDBJ databases">
        <title>Sequencing the genomes of 1000 actinobacteria strains.</title>
        <authorList>
            <person name="Klenk H.-P."/>
        </authorList>
    </citation>
    <scope>NUCLEOTIDE SEQUENCE</scope>
    <source>
        <strain evidence="3">DSM 45977</strain>
    </source>
</reference>
<dbReference type="AlphaFoldDB" id="A0AAE3ZC88"/>
<dbReference type="RefSeq" id="WP_310269626.1">
    <property type="nucleotide sequence ID" value="NZ_JAVDXW010000001.1"/>
</dbReference>
<dbReference type="InterPro" id="IPR057952">
    <property type="entry name" value="Rv2743c-like"/>
</dbReference>
<feature type="transmembrane region" description="Helical" evidence="2">
    <location>
        <begin position="92"/>
        <end position="110"/>
    </location>
</feature>
<evidence type="ECO:0000313" key="3">
    <source>
        <dbReference type="EMBL" id="MDR7300592.1"/>
    </source>
</evidence>
<dbReference type="EMBL" id="JAVDXW010000001">
    <property type="protein sequence ID" value="MDR7300592.1"/>
    <property type="molecule type" value="Genomic_DNA"/>
</dbReference>
<feature type="region of interest" description="Disordered" evidence="1">
    <location>
        <begin position="266"/>
        <end position="339"/>
    </location>
</feature>
<dbReference type="Proteomes" id="UP001180845">
    <property type="component" value="Unassembled WGS sequence"/>
</dbReference>